<dbReference type="PROSITE" id="PS00211">
    <property type="entry name" value="ABC_TRANSPORTER_1"/>
    <property type="match status" value="1"/>
</dbReference>
<dbReference type="SUPFAM" id="SSF52540">
    <property type="entry name" value="P-loop containing nucleoside triphosphate hydrolases"/>
    <property type="match status" value="1"/>
</dbReference>
<dbReference type="EMBL" id="JAIXNE010000001">
    <property type="protein sequence ID" value="MCA6073691.1"/>
    <property type="molecule type" value="Genomic_DNA"/>
</dbReference>
<feature type="domain" description="ABC transporter" evidence="5">
    <location>
        <begin position="5"/>
        <end position="228"/>
    </location>
</feature>
<evidence type="ECO:0000256" key="1">
    <source>
        <dbReference type="ARBA" id="ARBA00005417"/>
    </source>
</evidence>
<dbReference type="Pfam" id="PF00005">
    <property type="entry name" value="ABC_tran"/>
    <property type="match status" value="1"/>
</dbReference>
<dbReference type="InterPro" id="IPR003439">
    <property type="entry name" value="ABC_transporter-like_ATP-bd"/>
</dbReference>
<sequence>MTAVLEIKNLTKRYGRITAVNDLSLTVEKGSVFGILGPNGSGKTTTLGIILDVINRTGGEYLWFGEQGNNQVRKKIGAILETPIFYPYLSAIKNLEIVADIKGAPTSNIEPVLKKVELYERRDDKYRTYSLGMKQRLSIASALLCDPEVMILDEPTNGLDPQGIAEIRELIKQIALEGKTIILASHLLDEVQKVCSHFCVLKRGSLLYSGMVEEVSAGLVQVEVKSDSPELEKALETYQGASKTERDLHGYMVTLTEGHDAGHLNAYLHQQGITANHLVTQRKSLEKQFLELLAESDHA</sequence>
<comment type="caution">
    <text evidence="6">The sequence shown here is derived from an EMBL/GenBank/DDBJ whole genome shotgun (WGS) entry which is preliminary data.</text>
</comment>
<dbReference type="SMART" id="SM00382">
    <property type="entry name" value="AAA"/>
    <property type="match status" value="1"/>
</dbReference>
<proteinExistence type="inferred from homology"/>
<evidence type="ECO:0000256" key="2">
    <source>
        <dbReference type="ARBA" id="ARBA00022448"/>
    </source>
</evidence>
<protein>
    <submittedName>
        <fullName evidence="6">ABC transporter ATP-binding protein</fullName>
    </submittedName>
</protein>
<dbReference type="PANTHER" id="PTHR43335">
    <property type="entry name" value="ABC TRANSPORTER, ATP-BINDING PROTEIN"/>
    <property type="match status" value="1"/>
</dbReference>
<gene>
    <name evidence="6" type="ORF">LDX50_02375</name>
</gene>
<dbReference type="InterPro" id="IPR017871">
    <property type="entry name" value="ABC_transporter-like_CS"/>
</dbReference>
<evidence type="ECO:0000313" key="7">
    <source>
        <dbReference type="Proteomes" id="UP001139409"/>
    </source>
</evidence>
<dbReference type="GO" id="GO:0005524">
    <property type="term" value="F:ATP binding"/>
    <property type="evidence" value="ECO:0007669"/>
    <property type="project" value="UniProtKB-KW"/>
</dbReference>
<dbReference type="RefSeq" id="WP_225696802.1">
    <property type="nucleotide sequence ID" value="NZ_JAIXNE010000001.1"/>
</dbReference>
<keyword evidence="3" id="KW-0547">Nucleotide-binding</keyword>
<dbReference type="Gene3D" id="3.40.50.300">
    <property type="entry name" value="P-loop containing nucleotide triphosphate hydrolases"/>
    <property type="match status" value="1"/>
</dbReference>
<reference evidence="6" key="1">
    <citation type="submission" date="2021-09" db="EMBL/GenBank/DDBJ databases">
        <title>Fulvivirga sp. isolated from coastal sediment.</title>
        <authorList>
            <person name="Yu H."/>
        </authorList>
    </citation>
    <scope>NUCLEOTIDE SEQUENCE</scope>
    <source>
        <strain evidence="6">1062</strain>
    </source>
</reference>
<dbReference type="GO" id="GO:0016887">
    <property type="term" value="F:ATP hydrolysis activity"/>
    <property type="evidence" value="ECO:0007669"/>
    <property type="project" value="InterPro"/>
</dbReference>
<organism evidence="6 7">
    <name type="scientific">Fulvivirga sedimenti</name>
    <dbReference type="NCBI Taxonomy" id="2879465"/>
    <lineage>
        <taxon>Bacteria</taxon>
        <taxon>Pseudomonadati</taxon>
        <taxon>Bacteroidota</taxon>
        <taxon>Cytophagia</taxon>
        <taxon>Cytophagales</taxon>
        <taxon>Fulvivirgaceae</taxon>
        <taxon>Fulvivirga</taxon>
    </lineage>
</organism>
<evidence type="ECO:0000256" key="4">
    <source>
        <dbReference type="ARBA" id="ARBA00022840"/>
    </source>
</evidence>
<accession>A0A9X1HLT9</accession>
<dbReference type="InterPro" id="IPR027417">
    <property type="entry name" value="P-loop_NTPase"/>
</dbReference>
<dbReference type="AlphaFoldDB" id="A0A9X1HLT9"/>
<evidence type="ECO:0000313" key="6">
    <source>
        <dbReference type="EMBL" id="MCA6073691.1"/>
    </source>
</evidence>
<comment type="similarity">
    <text evidence="1">Belongs to the ABC transporter superfamily.</text>
</comment>
<dbReference type="PANTHER" id="PTHR43335:SF2">
    <property type="entry name" value="ABC TRANSPORTER, ATP-BINDING PROTEIN"/>
    <property type="match status" value="1"/>
</dbReference>
<name>A0A9X1HLT9_9BACT</name>
<evidence type="ECO:0000259" key="5">
    <source>
        <dbReference type="PROSITE" id="PS50893"/>
    </source>
</evidence>
<keyword evidence="2" id="KW-0813">Transport</keyword>
<dbReference type="InterPro" id="IPR003593">
    <property type="entry name" value="AAA+_ATPase"/>
</dbReference>
<keyword evidence="4 6" id="KW-0067">ATP-binding</keyword>
<dbReference type="PROSITE" id="PS50893">
    <property type="entry name" value="ABC_TRANSPORTER_2"/>
    <property type="match status" value="1"/>
</dbReference>
<dbReference type="Proteomes" id="UP001139409">
    <property type="component" value="Unassembled WGS sequence"/>
</dbReference>
<evidence type="ECO:0000256" key="3">
    <source>
        <dbReference type="ARBA" id="ARBA00022741"/>
    </source>
</evidence>
<keyword evidence="7" id="KW-1185">Reference proteome</keyword>